<feature type="coiled-coil region" evidence="8">
    <location>
        <begin position="34"/>
        <end position="192"/>
    </location>
</feature>
<dbReference type="Proteomes" id="UP000515146">
    <property type="component" value="Unplaced"/>
</dbReference>
<dbReference type="AlphaFoldDB" id="A0A6P6YGM0"/>
<dbReference type="OMA" id="SWNLKYQ"/>
<organism evidence="11 12">
    <name type="scientific">Dermatophagoides pteronyssinus</name>
    <name type="common">European house dust mite</name>
    <dbReference type="NCBI Taxonomy" id="6956"/>
    <lineage>
        <taxon>Eukaryota</taxon>
        <taxon>Metazoa</taxon>
        <taxon>Ecdysozoa</taxon>
        <taxon>Arthropoda</taxon>
        <taxon>Chelicerata</taxon>
        <taxon>Arachnida</taxon>
        <taxon>Acari</taxon>
        <taxon>Acariformes</taxon>
        <taxon>Sarcoptiformes</taxon>
        <taxon>Astigmata</taxon>
        <taxon>Psoroptidia</taxon>
        <taxon>Analgoidea</taxon>
        <taxon>Pyroglyphidae</taxon>
        <taxon>Dermatophagoidinae</taxon>
        <taxon>Dermatophagoides</taxon>
    </lineage>
</organism>
<dbReference type="SUPFAM" id="SSF144270">
    <property type="entry name" value="Eferin C-derminal domain-like"/>
    <property type="match status" value="1"/>
</dbReference>
<evidence type="ECO:0000313" key="12">
    <source>
        <dbReference type="RefSeq" id="XP_027204397.1"/>
    </source>
</evidence>
<dbReference type="PANTHER" id="PTHR15726:SF7">
    <property type="entry name" value="NUCLEAR FALLOUT, ISOFORM J"/>
    <property type="match status" value="1"/>
</dbReference>
<dbReference type="InterPro" id="IPR037245">
    <property type="entry name" value="FIP-RBD_C_sf"/>
</dbReference>
<dbReference type="OrthoDB" id="418358at2759"/>
<proteinExistence type="predicted"/>
<keyword evidence="4" id="KW-0813">Transport</keyword>
<evidence type="ECO:0000259" key="10">
    <source>
        <dbReference type="PROSITE" id="PS51511"/>
    </source>
</evidence>
<evidence type="ECO:0000256" key="3">
    <source>
        <dbReference type="ARBA" id="ARBA00004654"/>
    </source>
</evidence>
<dbReference type="GO" id="GO:0032154">
    <property type="term" value="C:cleavage furrow"/>
    <property type="evidence" value="ECO:0007669"/>
    <property type="project" value="UniProtKB-SubCell"/>
</dbReference>
<keyword evidence="6 8" id="KW-0175">Coiled coil</keyword>
<evidence type="ECO:0000256" key="4">
    <source>
        <dbReference type="ARBA" id="ARBA00022448"/>
    </source>
</evidence>
<feature type="compositionally biased region" description="Polar residues" evidence="9">
    <location>
        <begin position="1"/>
        <end position="18"/>
    </location>
</feature>
<dbReference type="KEGG" id="dpte:113798107"/>
<dbReference type="InterPro" id="IPR057316">
    <property type="entry name" value="Rab11-FIP3/4_dom"/>
</dbReference>
<accession>A0A6P6YGM0</accession>
<evidence type="ECO:0000256" key="2">
    <source>
        <dbReference type="ARBA" id="ARBA00004626"/>
    </source>
</evidence>
<dbReference type="Pfam" id="PF25450">
    <property type="entry name" value="Rab11-FIP3"/>
    <property type="match status" value="1"/>
</dbReference>
<feature type="domain" description="FIP-RBD" evidence="10">
    <location>
        <begin position="277"/>
        <end position="339"/>
    </location>
</feature>
<dbReference type="Gene3D" id="1.20.5.2440">
    <property type="match status" value="1"/>
</dbReference>
<dbReference type="RefSeq" id="XP_027204397.1">
    <property type="nucleotide sequence ID" value="XM_027348596.1"/>
</dbReference>
<evidence type="ECO:0000313" key="11">
    <source>
        <dbReference type="Proteomes" id="UP000515146"/>
    </source>
</evidence>
<keyword evidence="11" id="KW-1185">Reference proteome</keyword>
<keyword evidence="7" id="KW-0472">Membrane</keyword>
<comment type="subcellular location">
    <subcellularLocation>
        <location evidence="2">Cleavage furrow</location>
    </subcellularLocation>
    <subcellularLocation>
        <location evidence="1">Midbody</location>
    </subcellularLocation>
    <subcellularLocation>
        <location evidence="3">Recycling endosome membrane</location>
        <topology evidence="3">Peripheral membrane protein</topology>
    </subcellularLocation>
</comment>
<evidence type="ECO:0000256" key="9">
    <source>
        <dbReference type="SAM" id="MobiDB-lite"/>
    </source>
</evidence>
<dbReference type="PROSITE" id="PS51511">
    <property type="entry name" value="FIP_RBD"/>
    <property type="match status" value="1"/>
</dbReference>
<feature type="coiled-coil region" evidence="8">
    <location>
        <begin position="242"/>
        <end position="269"/>
    </location>
</feature>
<dbReference type="GO" id="GO:0055038">
    <property type="term" value="C:recycling endosome membrane"/>
    <property type="evidence" value="ECO:0007669"/>
    <property type="project" value="UniProtKB-SubCell"/>
</dbReference>
<gene>
    <name evidence="12" type="primary">LOC113798107</name>
</gene>
<keyword evidence="5" id="KW-0967">Endosome</keyword>
<dbReference type="InParanoid" id="A0A6P6YGM0"/>
<evidence type="ECO:0000256" key="7">
    <source>
        <dbReference type="ARBA" id="ARBA00023136"/>
    </source>
</evidence>
<name>A0A6P6YGM0_DERPT</name>
<dbReference type="GO" id="GO:0032456">
    <property type="term" value="P:endocytic recycling"/>
    <property type="evidence" value="ECO:0007669"/>
    <property type="project" value="TreeGrafter"/>
</dbReference>
<dbReference type="Pfam" id="PF09457">
    <property type="entry name" value="RBD-FIP"/>
    <property type="match status" value="1"/>
</dbReference>
<protein>
    <submittedName>
        <fullName evidence="12">Rab11 family-interacting protein 4A-like</fullName>
    </submittedName>
</protein>
<dbReference type="GO" id="GO:0030496">
    <property type="term" value="C:midbody"/>
    <property type="evidence" value="ECO:0007669"/>
    <property type="project" value="UniProtKB-SubCell"/>
</dbReference>
<evidence type="ECO:0000256" key="5">
    <source>
        <dbReference type="ARBA" id="ARBA00022753"/>
    </source>
</evidence>
<dbReference type="PANTHER" id="PTHR15726">
    <property type="entry name" value="RAB11-FAMILY INTERACTING PROTEIN"/>
    <property type="match status" value="1"/>
</dbReference>
<dbReference type="InterPro" id="IPR019018">
    <property type="entry name" value="Rab-bd_FIP-RBD"/>
</dbReference>
<sequence length="365" mass="42671">MKNKHSNNQIMSQNSLNGMNNSLNCDSDNMLNDNNSMEEYIIHLTEKLKKLQDQVQFLREGQEKNEEKYSTMKKENSTLHNKINYLEEQIRDIELQSEDKRKEVEQRFRESMARLEREKAQELENCVTRICSLQKESVEAKEEIKRHQQTIERLQDLKEKLEIEIHDKNDEIQSLKDEIRKLKEIIRLKNEERDAIDSSLIEALNYELSSIERNHNLFVNNNDHNHQNNNHDNDSEMYSSIHSELEQQLRILKDENKTLKENNEELTAQLLNNHLIEGKSLLKEGEAISSLASEISDLNLEQLKTALREQQDVNAKLRSYIDGILLNIVENYPQLLEVKSNGTAKVAAVAKHQSSSTNNGNRKRL</sequence>
<dbReference type="GO" id="GO:0030139">
    <property type="term" value="C:endocytic vesicle"/>
    <property type="evidence" value="ECO:0007669"/>
    <property type="project" value="TreeGrafter"/>
</dbReference>
<feature type="region of interest" description="Disordered" evidence="9">
    <location>
        <begin position="1"/>
        <end position="20"/>
    </location>
</feature>
<evidence type="ECO:0000256" key="6">
    <source>
        <dbReference type="ARBA" id="ARBA00023054"/>
    </source>
</evidence>
<evidence type="ECO:0000256" key="8">
    <source>
        <dbReference type="SAM" id="Coils"/>
    </source>
</evidence>
<dbReference type="GO" id="GO:0032465">
    <property type="term" value="P:regulation of cytokinesis"/>
    <property type="evidence" value="ECO:0007669"/>
    <property type="project" value="TreeGrafter"/>
</dbReference>
<evidence type="ECO:0000256" key="1">
    <source>
        <dbReference type="ARBA" id="ARBA00004214"/>
    </source>
</evidence>
<dbReference type="InterPro" id="IPR051977">
    <property type="entry name" value="Rab11-interacting_regulator"/>
</dbReference>
<reference evidence="12" key="1">
    <citation type="submission" date="2025-08" db="UniProtKB">
        <authorList>
            <consortium name="RefSeq"/>
        </authorList>
    </citation>
    <scope>IDENTIFICATION</scope>
    <source>
        <strain evidence="12">Airmid</strain>
    </source>
</reference>